<keyword evidence="2 6" id="KW-0227">DNA damage</keyword>
<comment type="domain">
    <text evidence="6">Has three domains with a flexible linker between the domains II and III and assumes an 'L' shape. Domain III is highly mobile and contacts RuvB.</text>
</comment>
<dbReference type="GO" id="GO:0009379">
    <property type="term" value="C:Holliday junction helicase complex"/>
    <property type="evidence" value="ECO:0007669"/>
    <property type="project" value="InterPro"/>
</dbReference>
<dbReference type="GO" id="GO:0000400">
    <property type="term" value="F:four-way junction DNA binding"/>
    <property type="evidence" value="ECO:0007669"/>
    <property type="project" value="UniProtKB-UniRule"/>
</dbReference>
<name>A0A841JVY0_9BACT</name>
<dbReference type="HAMAP" id="MF_00031">
    <property type="entry name" value="DNA_HJ_migration_RuvA"/>
    <property type="match status" value="1"/>
</dbReference>
<feature type="region of interest" description="Domain II" evidence="6">
    <location>
        <begin position="65"/>
        <end position="142"/>
    </location>
</feature>
<dbReference type="InterPro" id="IPR012340">
    <property type="entry name" value="NA-bd_OB-fold"/>
</dbReference>
<dbReference type="SUPFAM" id="SSF46929">
    <property type="entry name" value="DNA helicase RuvA subunit, C-terminal domain"/>
    <property type="match status" value="1"/>
</dbReference>
<keyword evidence="3 6" id="KW-0238">DNA-binding</keyword>
<evidence type="ECO:0000256" key="5">
    <source>
        <dbReference type="ARBA" id="ARBA00023204"/>
    </source>
</evidence>
<dbReference type="SUPFAM" id="SSF47781">
    <property type="entry name" value="RuvA domain 2-like"/>
    <property type="match status" value="1"/>
</dbReference>
<comment type="subcellular location">
    <subcellularLocation>
        <location evidence="6">Cytoplasm</location>
    </subcellularLocation>
</comment>
<dbReference type="InterPro" id="IPR000085">
    <property type="entry name" value="RuvA"/>
</dbReference>
<keyword evidence="9" id="KW-1185">Reference proteome</keyword>
<dbReference type="GO" id="GO:0005524">
    <property type="term" value="F:ATP binding"/>
    <property type="evidence" value="ECO:0007669"/>
    <property type="project" value="InterPro"/>
</dbReference>
<feature type="domain" description="Helix-hairpin-helix DNA-binding motif class 1" evidence="7">
    <location>
        <begin position="108"/>
        <end position="127"/>
    </location>
</feature>
<dbReference type="NCBIfam" id="TIGR00084">
    <property type="entry name" value="ruvA"/>
    <property type="match status" value="1"/>
</dbReference>
<evidence type="ECO:0000313" key="8">
    <source>
        <dbReference type="EMBL" id="MBB6145542.1"/>
    </source>
</evidence>
<evidence type="ECO:0000256" key="3">
    <source>
        <dbReference type="ARBA" id="ARBA00023125"/>
    </source>
</evidence>
<dbReference type="GO" id="GO:0006281">
    <property type="term" value="P:DNA repair"/>
    <property type="evidence" value="ECO:0007669"/>
    <property type="project" value="UniProtKB-UniRule"/>
</dbReference>
<keyword evidence="5 6" id="KW-0234">DNA repair</keyword>
<dbReference type="Gene3D" id="2.40.50.140">
    <property type="entry name" value="Nucleic acid-binding proteins"/>
    <property type="match status" value="1"/>
</dbReference>
<dbReference type="GO" id="GO:0016787">
    <property type="term" value="F:hydrolase activity"/>
    <property type="evidence" value="ECO:0007669"/>
    <property type="project" value="UniProtKB-KW"/>
</dbReference>
<dbReference type="Pfam" id="PF07499">
    <property type="entry name" value="RuvA_C"/>
    <property type="match status" value="1"/>
</dbReference>
<dbReference type="GO" id="GO:0048476">
    <property type="term" value="C:Holliday junction resolvase complex"/>
    <property type="evidence" value="ECO:0007669"/>
    <property type="project" value="UniProtKB-UniRule"/>
</dbReference>
<keyword evidence="8" id="KW-0067">ATP-binding</keyword>
<dbReference type="OrthoDB" id="5293449at2"/>
<dbReference type="SUPFAM" id="SSF50249">
    <property type="entry name" value="Nucleic acid-binding proteins"/>
    <property type="match status" value="1"/>
</dbReference>
<dbReference type="Gene3D" id="1.10.150.20">
    <property type="entry name" value="5' to 3' exonuclease, C-terminal subdomain"/>
    <property type="match status" value="1"/>
</dbReference>
<dbReference type="GO" id="GO:0009378">
    <property type="term" value="F:four-way junction helicase activity"/>
    <property type="evidence" value="ECO:0007669"/>
    <property type="project" value="InterPro"/>
</dbReference>
<comment type="function">
    <text evidence="6">The RuvA-RuvB-RuvC complex processes Holliday junction (HJ) DNA during genetic recombination and DNA repair, while the RuvA-RuvB complex plays an important role in the rescue of blocked DNA replication forks via replication fork reversal (RFR). RuvA specifically binds to HJ cruciform DNA, conferring on it an open structure. The RuvB hexamer acts as an ATP-dependent pump, pulling dsDNA into and through the RuvAB complex. HJ branch migration allows RuvC to scan DNA until it finds its consensus sequence, where it cleaves and resolves the cruciform DNA.</text>
</comment>
<gene>
    <name evidence="6" type="primary">ruvA</name>
    <name evidence="8" type="ORF">HNQ77_003503</name>
</gene>
<comment type="similarity">
    <text evidence="6">Belongs to the RuvA family.</text>
</comment>
<organism evidence="8 9">
    <name type="scientific">Silvibacterium bohemicum</name>
    <dbReference type="NCBI Taxonomy" id="1577686"/>
    <lineage>
        <taxon>Bacteria</taxon>
        <taxon>Pseudomonadati</taxon>
        <taxon>Acidobacteriota</taxon>
        <taxon>Terriglobia</taxon>
        <taxon>Terriglobales</taxon>
        <taxon>Acidobacteriaceae</taxon>
        <taxon>Silvibacterium</taxon>
    </lineage>
</organism>
<feature type="region of interest" description="Domain I" evidence="6">
    <location>
        <begin position="1"/>
        <end position="64"/>
    </location>
</feature>
<accession>A0A841JVY0</accession>
<evidence type="ECO:0000256" key="1">
    <source>
        <dbReference type="ARBA" id="ARBA00022490"/>
    </source>
</evidence>
<proteinExistence type="inferred from homology"/>
<dbReference type="InterPro" id="IPR003583">
    <property type="entry name" value="Hlx-hairpin-Hlx_DNA-bd_motif"/>
</dbReference>
<comment type="subunit">
    <text evidence="6">Homotetramer. Forms an RuvA(8)-RuvB(12)-Holliday junction (HJ) complex. HJ DNA is sandwiched between 2 RuvA tetramers; dsDNA enters through RuvA and exits via RuvB. An RuvB hexamer assembles on each DNA strand where it exits the tetramer. Each RuvB hexamer is contacted by two RuvA subunits (via domain III) on 2 adjacent RuvB subunits; this complex drives branch migration. In the full resolvosome a probable DNA-RuvA(4)-RuvB(12)-RuvC(2) complex forms which resolves the HJ.</text>
</comment>
<dbReference type="EMBL" id="JACHEK010000007">
    <property type="protein sequence ID" value="MBB6145542.1"/>
    <property type="molecule type" value="Genomic_DNA"/>
</dbReference>
<keyword evidence="8" id="KW-0347">Helicase</keyword>
<evidence type="ECO:0000313" key="9">
    <source>
        <dbReference type="Proteomes" id="UP000538666"/>
    </source>
</evidence>
<dbReference type="Pfam" id="PF14520">
    <property type="entry name" value="HHH_5"/>
    <property type="match status" value="1"/>
</dbReference>
<feature type="region of interest" description="Domain III" evidence="6">
    <location>
        <begin position="150"/>
        <end position="196"/>
    </location>
</feature>
<dbReference type="AlphaFoldDB" id="A0A841JVY0"/>
<keyword evidence="1 6" id="KW-0963">Cytoplasm</keyword>
<dbReference type="GO" id="GO:0006310">
    <property type="term" value="P:DNA recombination"/>
    <property type="evidence" value="ECO:0007669"/>
    <property type="project" value="UniProtKB-UniRule"/>
</dbReference>
<dbReference type="GO" id="GO:0005737">
    <property type="term" value="C:cytoplasm"/>
    <property type="evidence" value="ECO:0007669"/>
    <property type="project" value="UniProtKB-SubCell"/>
</dbReference>
<dbReference type="Pfam" id="PF01330">
    <property type="entry name" value="RuvA_N"/>
    <property type="match status" value="1"/>
</dbReference>
<dbReference type="RefSeq" id="WP_050060604.1">
    <property type="nucleotide sequence ID" value="NZ_JACHEK010000007.1"/>
</dbReference>
<comment type="caution">
    <text evidence="6">Lacks conserved residue(s) required for the propagation of feature annotation.</text>
</comment>
<dbReference type="CDD" id="cd14332">
    <property type="entry name" value="UBA_RuvA_C"/>
    <property type="match status" value="1"/>
</dbReference>
<dbReference type="InterPro" id="IPR036267">
    <property type="entry name" value="RuvA_C_sf"/>
</dbReference>
<comment type="caution">
    <text evidence="8">The sequence shown here is derived from an EMBL/GenBank/DDBJ whole genome shotgun (WGS) entry which is preliminary data.</text>
</comment>
<dbReference type="InterPro" id="IPR011114">
    <property type="entry name" value="RuvA_C"/>
</dbReference>
<evidence type="ECO:0000256" key="6">
    <source>
        <dbReference type="HAMAP-Rule" id="MF_00031"/>
    </source>
</evidence>
<dbReference type="InterPro" id="IPR010994">
    <property type="entry name" value="RuvA_2-like"/>
</dbReference>
<dbReference type="Proteomes" id="UP000538666">
    <property type="component" value="Unassembled WGS sequence"/>
</dbReference>
<keyword evidence="8" id="KW-0547">Nucleotide-binding</keyword>
<dbReference type="InterPro" id="IPR013849">
    <property type="entry name" value="DNA_helicase_Holl-junc_RuvA_I"/>
</dbReference>
<evidence type="ECO:0000256" key="2">
    <source>
        <dbReference type="ARBA" id="ARBA00022763"/>
    </source>
</evidence>
<keyword evidence="8" id="KW-0378">Hydrolase</keyword>
<evidence type="ECO:0000259" key="7">
    <source>
        <dbReference type="SMART" id="SM00278"/>
    </source>
</evidence>
<dbReference type="SMART" id="SM00278">
    <property type="entry name" value="HhH1"/>
    <property type="match status" value="2"/>
</dbReference>
<dbReference type="Gene3D" id="1.10.8.10">
    <property type="entry name" value="DNA helicase RuvA subunit, C-terminal domain"/>
    <property type="match status" value="1"/>
</dbReference>
<evidence type="ECO:0000256" key="4">
    <source>
        <dbReference type="ARBA" id="ARBA00023172"/>
    </source>
</evidence>
<reference evidence="8 9" key="1">
    <citation type="submission" date="2020-08" db="EMBL/GenBank/DDBJ databases">
        <title>Genomic Encyclopedia of Type Strains, Phase IV (KMG-IV): sequencing the most valuable type-strain genomes for metagenomic binning, comparative biology and taxonomic classification.</title>
        <authorList>
            <person name="Goeker M."/>
        </authorList>
    </citation>
    <scope>NUCLEOTIDE SEQUENCE [LARGE SCALE GENOMIC DNA]</scope>
    <source>
        <strain evidence="8 9">DSM 103733</strain>
    </source>
</reference>
<protein>
    <recommendedName>
        <fullName evidence="6">Holliday junction branch migration complex subunit RuvA</fullName>
    </recommendedName>
</protein>
<sequence length="196" mass="20866">MIAHLRGRLFSKQPGQAIVEAGGVGYDVVISIPTFTSLPAEGAEVSLHIHTQVREDLLALFGFLDLKEKRLFERLITVSGVGPKLAVTILSGLNPEMTVAAIRGQDHATLTRIPGVGKKLAERLVVELKDKLEDMAVAPAAVVSAGPAGEDVLSALVNLGYQRPAAQKAIETAIGKEKALGQEFDALFRAALKIIR</sequence>
<feature type="domain" description="Helix-hairpin-helix DNA-binding motif class 1" evidence="7">
    <location>
        <begin position="73"/>
        <end position="92"/>
    </location>
</feature>
<keyword evidence="4 6" id="KW-0233">DNA recombination</keyword>